<feature type="transmembrane region" description="Helical" evidence="1">
    <location>
        <begin position="72"/>
        <end position="92"/>
    </location>
</feature>
<protein>
    <recommendedName>
        <fullName evidence="2">DUF1616 domain-containing protein</fullName>
    </recommendedName>
</protein>
<reference evidence="3 4" key="1">
    <citation type="journal article" date="2015" name="Appl. Environ. Microbiol.">
        <title>Nanoarchaeota, Their Sulfolobales Host, and Nanoarchaeota Virus Distribution across Yellowstone National Park Hot Springs.</title>
        <authorList>
            <person name="Munson-McGee J.H."/>
            <person name="Field E.K."/>
            <person name="Bateson M."/>
            <person name="Rooney C."/>
            <person name="Stepanauskas R."/>
            <person name="Young M.J."/>
        </authorList>
    </citation>
    <scope>NUCLEOTIDE SEQUENCE [LARGE SCALE GENOMIC DNA]</scope>
    <source>
        <strain evidence="3">SCGC AC-742_N10</strain>
    </source>
</reference>
<name>A0A2T9X9R4_9CREN</name>
<gene>
    <name evidence="3" type="ORF">DDW13_02095</name>
</gene>
<organism evidence="3 4">
    <name type="scientific">Acidianus hospitalis</name>
    <dbReference type="NCBI Taxonomy" id="563177"/>
    <lineage>
        <taxon>Archaea</taxon>
        <taxon>Thermoproteota</taxon>
        <taxon>Thermoprotei</taxon>
        <taxon>Sulfolobales</taxon>
        <taxon>Sulfolobaceae</taxon>
        <taxon>Acidianus</taxon>
    </lineage>
</organism>
<feature type="domain" description="DUF1616" evidence="2">
    <location>
        <begin position="77"/>
        <end position="178"/>
    </location>
</feature>
<sequence length="192" mass="21809">MVTANLERDRIRSAVIKYKGLTLGEIVERVSKELNVKDYEIAKVIYKMVEDGEIRLVDPNEGFLNFLLYHSIWFFLVLAIIFGTIISVLLNFLPLRYFFGIIFVMYLPGATLTELVYPKKEDLSQLGRLAMGIGLSLALDPIVGLFLNYGPGIFVNTSLVSLTLLTLAFSLGALFRKYSNYRLLKEVEKVEK</sequence>
<dbReference type="InterPro" id="IPR011674">
    <property type="entry name" value="DUF1616"/>
</dbReference>
<dbReference type="Proteomes" id="UP000245638">
    <property type="component" value="Unassembled WGS sequence"/>
</dbReference>
<evidence type="ECO:0000256" key="1">
    <source>
        <dbReference type="SAM" id="Phobius"/>
    </source>
</evidence>
<evidence type="ECO:0000313" key="4">
    <source>
        <dbReference type="Proteomes" id="UP000245638"/>
    </source>
</evidence>
<keyword evidence="1" id="KW-0812">Transmembrane</keyword>
<dbReference type="EMBL" id="QEFD01000064">
    <property type="protein sequence ID" value="PVU76828.1"/>
    <property type="molecule type" value="Genomic_DNA"/>
</dbReference>
<feature type="transmembrane region" description="Helical" evidence="1">
    <location>
        <begin position="129"/>
        <end position="147"/>
    </location>
</feature>
<feature type="transmembrane region" description="Helical" evidence="1">
    <location>
        <begin position="98"/>
        <end position="117"/>
    </location>
</feature>
<evidence type="ECO:0000259" key="2">
    <source>
        <dbReference type="Pfam" id="PF07760"/>
    </source>
</evidence>
<evidence type="ECO:0000313" key="3">
    <source>
        <dbReference type="EMBL" id="PVU76828.1"/>
    </source>
</evidence>
<keyword evidence="1" id="KW-0472">Membrane</keyword>
<feature type="transmembrane region" description="Helical" evidence="1">
    <location>
        <begin position="153"/>
        <end position="175"/>
    </location>
</feature>
<dbReference type="Pfam" id="PF07760">
    <property type="entry name" value="DUF1616"/>
    <property type="match status" value="1"/>
</dbReference>
<comment type="caution">
    <text evidence="3">The sequence shown here is derived from an EMBL/GenBank/DDBJ whole genome shotgun (WGS) entry which is preliminary data.</text>
</comment>
<accession>A0A2T9X9R4</accession>
<dbReference type="AlphaFoldDB" id="A0A2T9X9R4"/>
<proteinExistence type="predicted"/>
<keyword evidence="1" id="KW-1133">Transmembrane helix</keyword>